<protein>
    <submittedName>
        <fullName evidence="1">Uncharacterized protein</fullName>
    </submittedName>
</protein>
<dbReference type="EMBL" id="CM042023">
    <property type="protein sequence ID" value="KAI3814035.1"/>
    <property type="molecule type" value="Genomic_DNA"/>
</dbReference>
<organism evidence="1 2">
    <name type="scientific">Smallanthus sonchifolius</name>
    <dbReference type="NCBI Taxonomy" id="185202"/>
    <lineage>
        <taxon>Eukaryota</taxon>
        <taxon>Viridiplantae</taxon>
        <taxon>Streptophyta</taxon>
        <taxon>Embryophyta</taxon>
        <taxon>Tracheophyta</taxon>
        <taxon>Spermatophyta</taxon>
        <taxon>Magnoliopsida</taxon>
        <taxon>eudicotyledons</taxon>
        <taxon>Gunneridae</taxon>
        <taxon>Pentapetalae</taxon>
        <taxon>asterids</taxon>
        <taxon>campanulids</taxon>
        <taxon>Asterales</taxon>
        <taxon>Asteraceae</taxon>
        <taxon>Asteroideae</taxon>
        <taxon>Heliantheae alliance</taxon>
        <taxon>Millerieae</taxon>
        <taxon>Smallanthus</taxon>
    </lineage>
</organism>
<keyword evidence="2" id="KW-1185">Reference proteome</keyword>
<dbReference type="Proteomes" id="UP001056120">
    <property type="component" value="Linkage Group LG06"/>
</dbReference>
<accession>A0ACB9J186</accession>
<sequence>MKCYTPSPKSQKLKASAIRAAQTDVDFVDSLIISPVPSKSPTPQRTPTISRTQDEAGPSTTSDPRDAKITALESQSVLTLRGRKLLVLWIMLFTLHNDDDEPDVGGGSGERQNVDATMTSLTQEESDKVVDADIIIEKETSRVVADMLDNSFLVDSDVDEADRLECLLNLDELVNDEEVDVGNESEIKEGEIVELEVVNDTHKIVYE</sequence>
<name>A0ACB9J186_9ASTR</name>
<evidence type="ECO:0000313" key="2">
    <source>
        <dbReference type="Proteomes" id="UP001056120"/>
    </source>
</evidence>
<comment type="caution">
    <text evidence="1">The sequence shown here is derived from an EMBL/GenBank/DDBJ whole genome shotgun (WGS) entry which is preliminary data.</text>
</comment>
<proteinExistence type="predicted"/>
<reference evidence="2" key="1">
    <citation type="journal article" date="2022" name="Mol. Ecol. Resour.">
        <title>The genomes of chicory, endive, great burdock and yacon provide insights into Asteraceae palaeo-polyploidization history and plant inulin production.</title>
        <authorList>
            <person name="Fan W."/>
            <person name="Wang S."/>
            <person name="Wang H."/>
            <person name="Wang A."/>
            <person name="Jiang F."/>
            <person name="Liu H."/>
            <person name="Zhao H."/>
            <person name="Xu D."/>
            <person name="Zhang Y."/>
        </authorList>
    </citation>
    <scope>NUCLEOTIDE SEQUENCE [LARGE SCALE GENOMIC DNA]</scope>
    <source>
        <strain evidence="2">cv. Yunnan</strain>
    </source>
</reference>
<reference evidence="1 2" key="2">
    <citation type="journal article" date="2022" name="Mol. Ecol. Resour.">
        <title>The genomes of chicory, endive, great burdock and yacon provide insights into Asteraceae paleo-polyploidization history and plant inulin production.</title>
        <authorList>
            <person name="Fan W."/>
            <person name="Wang S."/>
            <person name="Wang H."/>
            <person name="Wang A."/>
            <person name="Jiang F."/>
            <person name="Liu H."/>
            <person name="Zhao H."/>
            <person name="Xu D."/>
            <person name="Zhang Y."/>
        </authorList>
    </citation>
    <scope>NUCLEOTIDE SEQUENCE [LARGE SCALE GENOMIC DNA]</scope>
    <source>
        <strain evidence="2">cv. Yunnan</strain>
        <tissue evidence="1">Leaves</tissue>
    </source>
</reference>
<gene>
    <name evidence="1" type="ORF">L1987_18777</name>
</gene>
<evidence type="ECO:0000313" key="1">
    <source>
        <dbReference type="EMBL" id="KAI3814035.1"/>
    </source>
</evidence>